<evidence type="ECO:0000256" key="6">
    <source>
        <dbReference type="ARBA" id="ARBA00022824"/>
    </source>
</evidence>
<evidence type="ECO:0000256" key="7">
    <source>
        <dbReference type="ARBA" id="ARBA00022989"/>
    </source>
</evidence>
<feature type="transmembrane region" description="Helical" evidence="11">
    <location>
        <begin position="727"/>
        <end position="747"/>
    </location>
</feature>
<protein>
    <recommendedName>
        <fullName evidence="14">Acyltransferase</fullName>
    </recommendedName>
</protein>
<keyword evidence="9 11" id="KW-0472">Membrane</keyword>
<evidence type="ECO:0000256" key="10">
    <source>
        <dbReference type="ARBA" id="ARBA00023315"/>
    </source>
</evidence>
<evidence type="ECO:0000313" key="12">
    <source>
        <dbReference type="EMBL" id="EDQ89521.1"/>
    </source>
</evidence>
<dbReference type="GeneID" id="5890747"/>
<comment type="similarity">
    <text evidence="2">Belongs to the diacylglycerol acyltransferase family.</text>
</comment>
<evidence type="ECO:0000256" key="11">
    <source>
        <dbReference type="SAM" id="Phobius"/>
    </source>
</evidence>
<comment type="subcellular location">
    <subcellularLocation>
        <location evidence="1">Endoplasmic reticulum membrane</location>
        <topology evidence="1">Multi-pass membrane protein</topology>
    </subcellularLocation>
</comment>
<feature type="transmembrane region" description="Helical" evidence="11">
    <location>
        <begin position="195"/>
        <end position="215"/>
    </location>
</feature>
<name>A9UYU2_MONBE</name>
<evidence type="ECO:0000313" key="13">
    <source>
        <dbReference type="Proteomes" id="UP000001357"/>
    </source>
</evidence>
<keyword evidence="3" id="KW-0444">Lipid biosynthesis</keyword>
<organism evidence="12 13">
    <name type="scientific">Monosiga brevicollis</name>
    <name type="common">Choanoflagellate</name>
    <dbReference type="NCBI Taxonomy" id="81824"/>
    <lineage>
        <taxon>Eukaryota</taxon>
        <taxon>Choanoflagellata</taxon>
        <taxon>Craspedida</taxon>
        <taxon>Salpingoecidae</taxon>
        <taxon>Monosiga</taxon>
    </lineage>
</organism>
<dbReference type="GO" id="GO:0005789">
    <property type="term" value="C:endoplasmic reticulum membrane"/>
    <property type="evidence" value="ECO:0007669"/>
    <property type="project" value="UniProtKB-SubCell"/>
</dbReference>
<dbReference type="PANTHER" id="PTHR12317">
    <property type="entry name" value="DIACYLGLYCEROL O-ACYLTRANSFERASE"/>
    <property type="match status" value="1"/>
</dbReference>
<proteinExistence type="inferred from homology"/>
<dbReference type="EMBL" id="CH991550">
    <property type="protein sequence ID" value="EDQ89521.1"/>
    <property type="molecule type" value="Genomic_DNA"/>
</dbReference>
<feature type="transmembrane region" description="Helical" evidence="11">
    <location>
        <begin position="235"/>
        <end position="257"/>
    </location>
</feature>
<feature type="transmembrane region" description="Helical" evidence="11">
    <location>
        <begin position="145"/>
        <end position="163"/>
    </location>
</feature>
<dbReference type="InterPro" id="IPR007130">
    <property type="entry name" value="DAGAT"/>
</dbReference>
<feature type="transmembrane region" description="Helical" evidence="11">
    <location>
        <begin position="326"/>
        <end position="348"/>
    </location>
</feature>
<sequence length="757" mass="86199">MLLPEGIPMDSAVARQRFRRMQQTAAEARVNHVKLDDLAKIEEPTILTPKRVSFCVLISTVFCLIYLWFRRGIFAVWDSLAFTPASLVEGALPTPGHSLSDEDQFHFAFIAASTHTTAVLVGMSLFGATSIFFSNDRIRQHLTQRHLRVAQVSIIGLLAYGFYNGLSTWFTTTFEDRDSSAYRWARAFFYESGDIPFASCASLSYCLCLLAGYLIKLSTDGSRFSAFPRCYRRYVWRGIAYFLVSVVSFRFIAIPFFKHVTQPILLAGKRLDPTEAFNPNFVTLASGTHTLGVLVYSVVTGAQAGAEYVRVHWKDVPASLVSLSHLVWFAFGWLVWLDLFPTVVRNFLRLLVLPLKLSLNSNNALRNIWRLLVVATLYNLEKITVTALILSYILAPVYPNLIAATWTAILIRYMPTYRNHPMLTGCRRLEDFRRHWIMDELVAYFNFDLFARQKTLNPEHRYIFGFHPHGVLPISIGFVQNNAKWRQQFPGVEPAPVTSSILHHVPLMRDFLQVVGGGDVSKRGIAVTLQREKSVILVPGGQQEMIYTSSTREVVTICSKHKGFVRLAYQLAAASEEPLHLVPMFNFGENKILDNVPAPISWQQASVRWLRANVFFGPWGRFGLPGVPRNAEMHLAVGEALRVPRVAQPTKEDVDMLHGRYMQLLKEAFDEFKGKTSAYRQAVMDFDQPVNLVARESWRGYSTGLQERHETQHLRVLMGKRADQLEMIWTSIFWVLVFSVIYWRAFFLSDSSLLSLL</sequence>
<keyword evidence="5 11" id="KW-0812">Transmembrane</keyword>
<evidence type="ECO:0000256" key="3">
    <source>
        <dbReference type="ARBA" id="ARBA00022516"/>
    </source>
</evidence>
<evidence type="ECO:0000256" key="4">
    <source>
        <dbReference type="ARBA" id="ARBA00022679"/>
    </source>
</evidence>
<dbReference type="eggNOG" id="KOG0831">
    <property type="taxonomic scope" value="Eukaryota"/>
</dbReference>
<feature type="transmembrane region" description="Helical" evidence="11">
    <location>
        <begin position="105"/>
        <end position="133"/>
    </location>
</feature>
<feature type="transmembrane region" description="Helical" evidence="11">
    <location>
        <begin position="52"/>
        <end position="69"/>
    </location>
</feature>
<dbReference type="InParanoid" id="A9UYU2"/>
<evidence type="ECO:0000256" key="1">
    <source>
        <dbReference type="ARBA" id="ARBA00004477"/>
    </source>
</evidence>
<dbReference type="GO" id="GO:0008374">
    <property type="term" value="F:O-acyltransferase activity"/>
    <property type="evidence" value="ECO:0000318"/>
    <property type="project" value="GO_Central"/>
</dbReference>
<keyword evidence="8" id="KW-0443">Lipid metabolism</keyword>
<evidence type="ECO:0000256" key="8">
    <source>
        <dbReference type="ARBA" id="ARBA00023098"/>
    </source>
</evidence>
<evidence type="ECO:0000256" key="9">
    <source>
        <dbReference type="ARBA" id="ARBA00023136"/>
    </source>
</evidence>
<keyword evidence="7 11" id="KW-1133">Transmembrane helix</keyword>
<keyword evidence="4" id="KW-0808">Transferase</keyword>
<keyword evidence="6" id="KW-0256">Endoplasmic reticulum</keyword>
<reference evidence="12 13" key="1">
    <citation type="journal article" date="2008" name="Nature">
        <title>The genome of the choanoflagellate Monosiga brevicollis and the origin of metazoans.</title>
        <authorList>
            <consortium name="JGI Sequencing"/>
            <person name="King N."/>
            <person name="Westbrook M.J."/>
            <person name="Young S.L."/>
            <person name="Kuo A."/>
            <person name="Abedin M."/>
            <person name="Chapman J."/>
            <person name="Fairclough S."/>
            <person name="Hellsten U."/>
            <person name="Isogai Y."/>
            <person name="Letunic I."/>
            <person name="Marr M."/>
            <person name="Pincus D."/>
            <person name="Putnam N."/>
            <person name="Rokas A."/>
            <person name="Wright K.J."/>
            <person name="Zuzow R."/>
            <person name="Dirks W."/>
            <person name="Good M."/>
            <person name="Goodstein D."/>
            <person name="Lemons D."/>
            <person name="Li W."/>
            <person name="Lyons J.B."/>
            <person name="Morris A."/>
            <person name="Nichols S."/>
            <person name="Richter D.J."/>
            <person name="Salamov A."/>
            <person name="Bork P."/>
            <person name="Lim W.A."/>
            <person name="Manning G."/>
            <person name="Miller W.T."/>
            <person name="McGinnis W."/>
            <person name="Shapiro H."/>
            <person name="Tjian R."/>
            <person name="Grigoriev I.V."/>
            <person name="Rokhsar D."/>
        </authorList>
    </citation>
    <scope>NUCLEOTIDE SEQUENCE [LARGE SCALE GENOMIC DNA]</scope>
    <source>
        <strain evidence="13">MX1 / ATCC 50154</strain>
    </source>
</reference>
<dbReference type="Proteomes" id="UP000001357">
    <property type="component" value="Unassembled WGS sequence"/>
</dbReference>
<evidence type="ECO:0000256" key="2">
    <source>
        <dbReference type="ARBA" id="ARBA00005420"/>
    </source>
</evidence>
<evidence type="ECO:0008006" key="14">
    <source>
        <dbReference type="Google" id="ProtNLM"/>
    </source>
</evidence>
<keyword evidence="13" id="KW-1185">Reference proteome</keyword>
<accession>A9UYU2</accession>
<keyword evidence="10" id="KW-0012">Acyltransferase</keyword>
<dbReference type="PANTHER" id="PTHR12317:SF34">
    <property type="entry name" value="ACYLTRANSFERASE"/>
    <property type="match status" value="1"/>
</dbReference>
<dbReference type="STRING" id="81824.A9UYU2"/>
<dbReference type="KEGG" id="mbr:MONBRDRAFT_32328"/>
<dbReference type="Pfam" id="PF03982">
    <property type="entry name" value="DAGAT"/>
    <property type="match status" value="1"/>
</dbReference>
<evidence type="ECO:0000256" key="5">
    <source>
        <dbReference type="ARBA" id="ARBA00022692"/>
    </source>
</evidence>
<dbReference type="AlphaFoldDB" id="A9UYU2"/>
<dbReference type="OMA" id="PMFNFGE"/>
<dbReference type="GO" id="GO:0006629">
    <property type="term" value="P:lipid metabolic process"/>
    <property type="evidence" value="ECO:0000318"/>
    <property type="project" value="GO_Central"/>
</dbReference>
<gene>
    <name evidence="12" type="ORF">MONBRDRAFT_32328</name>
</gene>
<feature type="transmembrane region" description="Helical" evidence="11">
    <location>
        <begin position="397"/>
        <end position="414"/>
    </location>
</feature>
<dbReference type="RefSeq" id="XP_001745550.1">
    <property type="nucleotide sequence ID" value="XM_001745498.1"/>
</dbReference>